<dbReference type="PANTHER" id="PTHR30483">
    <property type="entry name" value="LEUCINE-SPECIFIC-BINDING PROTEIN"/>
    <property type="match status" value="1"/>
</dbReference>
<dbReference type="SUPFAM" id="SSF53822">
    <property type="entry name" value="Periplasmic binding protein-like I"/>
    <property type="match status" value="1"/>
</dbReference>
<protein>
    <submittedName>
        <fullName evidence="5">Branched-chain amino acid transport system substrate-binding protein</fullName>
    </submittedName>
</protein>
<dbReference type="AlphaFoldDB" id="A0A366HLM0"/>
<evidence type="ECO:0000256" key="1">
    <source>
        <dbReference type="ARBA" id="ARBA00010062"/>
    </source>
</evidence>
<dbReference type="PANTHER" id="PTHR30483:SF38">
    <property type="entry name" value="BLR7848 PROTEIN"/>
    <property type="match status" value="1"/>
</dbReference>
<dbReference type="InterPro" id="IPR028081">
    <property type="entry name" value="Leu-bd"/>
</dbReference>
<dbReference type="Proteomes" id="UP000253628">
    <property type="component" value="Unassembled WGS sequence"/>
</dbReference>
<dbReference type="Gene3D" id="3.40.50.2300">
    <property type="match status" value="2"/>
</dbReference>
<keyword evidence="2 3" id="KW-0732">Signal</keyword>
<gene>
    <name evidence="5" type="ORF">DFR37_101216</name>
</gene>
<dbReference type="EMBL" id="QNRQ01000001">
    <property type="protein sequence ID" value="RBP43091.1"/>
    <property type="molecule type" value="Genomic_DNA"/>
</dbReference>
<evidence type="ECO:0000256" key="3">
    <source>
        <dbReference type="SAM" id="SignalP"/>
    </source>
</evidence>
<comment type="similarity">
    <text evidence="1">Belongs to the leucine-binding protein family.</text>
</comment>
<dbReference type="InterPro" id="IPR028082">
    <property type="entry name" value="Peripla_BP_I"/>
</dbReference>
<evidence type="ECO:0000256" key="2">
    <source>
        <dbReference type="ARBA" id="ARBA00022729"/>
    </source>
</evidence>
<dbReference type="RefSeq" id="WP_113931399.1">
    <property type="nucleotide sequence ID" value="NZ_JACCEU010000001.1"/>
</dbReference>
<feature type="domain" description="Leucine-binding protein" evidence="4">
    <location>
        <begin position="23"/>
        <end position="365"/>
    </location>
</feature>
<dbReference type="OrthoDB" id="5290698at2"/>
<proteinExistence type="inferred from homology"/>
<reference evidence="5 6" key="1">
    <citation type="submission" date="2018-06" db="EMBL/GenBank/DDBJ databases">
        <title>Genomic Encyclopedia of Type Strains, Phase IV (KMG-IV): sequencing the most valuable type-strain genomes for metagenomic binning, comparative biology and taxonomic classification.</title>
        <authorList>
            <person name="Goeker M."/>
        </authorList>
    </citation>
    <scope>NUCLEOTIDE SEQUENCE [LARGE SCALE GENOMIC DNA]</scope>
    <source>
        <strain evidence="5 6">DSM 25520</strain>
    </source>
</reference>
<name>A0A366HLM0_9BURK</name>
<sequence>MIKLKYAAVLALLLGAASAHADINVGVVLSTTGPATSLGIYERNGVQLGAKTIAGQKVNYIFLDDTSDATVAVKSVRKLMSEDKVDVIIGPTITPAAIAIIPVVAEGSTPNISQGPTNSLVQPMDAQRRWVFKTTTNDEHEAAPLFKDMRKKGIQNLAYIGFSDGYGDQWDKLVQRYTPAQDGAPAINVVAKERYARQDTSVTAQVIKMLSKNPDAILIAGSGAGASTPLLELRKRGYTKDIYVTLGATFGEFLKLSGSAAEGIYAPFAAVMGVDQIPDSYEAKKSAEQFVSMYDAKYGKGASNIFAAGGWDATKLIEAAAPVALKKAKPGTPEFRAALRDAIENTHNLDGARGRYNMTTTDHAGLDTNALMLGQFREGRWMLVKP</sequence>
<organism evidence="5 6">
    <name type="scientific">Eoetvoesiella caeni</name>
    <dbReference type="NCBI Taxonomy" id="645616"/>
    <lineage>
        <taxon>Bacteria</taxon>
        <taxon>Pseudomonadati</taxon>
        <taxon>Pseudomonadota</taxon>
        <taxon>Betaproteobacteria</taxon>
        <taxon>Burkholderiales</taxon>
        <taxon>Alcaligenaceae</taxon>
        <taxon>Eoetvoesiella</taxon>
    </lineage>
</organism>
<dbReference type="InterPro" id="IPR051010">
    <property type="entry name" value="BCAA_transport"/>
</dbReference>
<dbReference type="Pfam" id="PF13458">
    <property type="entry name" value="Peripla_BP_6"/>
    <property type="match status" value="1"/>
</dbReference>
<feature type="chain" id="PRO_5016941929" evidence="3">
    <location>
        <begin position="22"/>
        <end position="386"/>
    </location>
</feature>
<accession>A0A366HLM0</accession>
<evidence type="ECO:0000313" key="6">
    <source>
        <dbReference type="Proteomes" id="UP000253628"/>
    </source>
</evidence>
<dbReference type="CDD" id="cd06333">
    <property type="entry name" value="PBP1_ABC_RPA1789-like"/>
    <property type="match status" value="1"/>
</dbReference>
<comment type="caution">
    <text evidence="5">The sequence shown here is derived from an EMBL/GenBank/DDBJ whole genome shotgun (WGS) entry which is preliminary data.</text>
</comment>
<evidence type="ECO:0000313" key="5">
    <source>
        <dbReference type="EMBL" id="RBP43091.1"/>
    </source>
</evidence>
<keyword evidence="6" id="KW-1185">Reference proteome</keyword>
<evidence type="ECO:0000259" key="4">
    <source>
        <dbReference type="Pfam" id="PF13458"/>
    </source>
</evidence>
<feature type="signal peptide" evidence="3">
    <location>
        <begin position="1"/>
        <end position="21"/>
    </location>
</feature>